<evidence type="ECO:0000313" key="2">
    <source>
        <dbReference type="Proteomes" id="UP001260188"/>
    </source>
</evidence>
<dbReference type="RefSeq" id="WP_064956145.1">
    <property type="nucleotide sequence ID" value="NZ_CP018134.1"/>
</dbReference>
<protein>
    <submittedName>
        <fullName evidence="1">Uncharacterized protein</fullName>
    </submittedName>
</protein>
<keyword evidence="2" id="KW-1185">Reference proteome</keyword>
<name>A0ABU1I4T8_9MICO</name>
<gene>
    <name evidence="1" type="ORF">QE367_002850</name>
</gene>
<sequence length="211" mass="24250">MRAELADRRDTTWEDLGPRFRVFVYPGDAKDTRIIDIVDVSIDTVFREMRIFSDDDRHLWSVALVRGEGAQRGLVWLSGYDYDDTPTDGVEWQRRREMQDRYLMARSRRGEPLVLPDGRRVIRMFSGWASSPLWESFTDEYVVDPRSLGISDDLTRDLLAWDGAIQDAGPDGPVPADSFETGLAIWRRLRDELAPIAEVRPDFWATGQVLG</sequence>
<dbReference type="EMBL" id="JAVIZA010000001">
    <property type="protein sequence ID" value="MDR6168646.1"/>
    <property type="molecule type" value="Genomic_DNA"/>
</dbReference>
<evidence type="ECO:0000313" key="1">
    <source>
        <dbReference type="EMBL" id="MDR6168646.1"/>
    </source>
</evidence>
<proteinExistence type="predicted"/>
<accession>A0ABU1I4T8</accession>
<organism evidence="1 2">
    <name type="scientific">Microbacterium paludicola</name>
    <dbReference type="NCBI Taxonomy" id="300019"/>
    <lineage>
        <taxon>Bacteria</taxon>
        <taxon>Bacillati</taxon>
        <taxon>Actinomycetota</taxon>
        <taxon>Actinomycetes</taxon>
        <taxon>Micrococcales</taxon>
        <taxon>Microbacteriaceae</taxon>
        <taxon>Microbacterium</taxon>
    </lineage>
</organism>
<dbReference type="Proteomes" id="UP001260188">
    <property type="component" value="Unassembled WGS sequence"/>
</dbReference>
<reference evidence="1 2" key="1">
    <citation type="submission" date="2023-08" db="EMBL/GenBank/DDBJ databases">
        <title>Functional and genomic diversity of the sorghum phyllosphere microbiome.</title>
        <authorList>
            <person name="Shade A."/>
        </authorList>
    </citation>
    <scope>NUCLEOTIDE SEQUENCE [LARGE SCALE GENOMIC DNA]</scope>
    <source>
        <strain evidence="1 2">SORGH_AS_0919</strain>
    </source>
</reference>
<comment type="caution">
    <text evidence="1">The sequence shown here is derived from an EMBL/GenBank/DDBJ whole genome shotgun (WGS) entry which is preliminary data.</text>
</comment>